<dbReference type="OrthoDB" id="2913095at2759"/>
<proteinExistence type="predicted"/>
<dbReference type="PANTHER" id="PTHR10039:SF17">
    <property type="entry name" value="FUNGAL STAND N-TERMINAL GOODBYE DOMAIN-CONTAINING PROTEIN-RELATED"/>
    <property type="match status" value="1"/>
</dbReference>
<dbReference type="PANTHER" id="PTHR10039">
    <property type="entry name" value="AMELOGENIN"/>
    <property type="match status" value="1"/>
</dbReference>
<gene>
    <name evidence="5" type="ORF">CEP54_010251</name>
</gene>
<sequence length="1401" mass="159560">MADRNESDFDKDLTIDRVLQVMDLVQVNKKKAEDLANSKTAFDSTLRAVQTIGDVVGSAASNVFPPSKICLNAFTFAIKAWLYYQDSFVALTGLFEKCTEFLERLLYYHKFSMDDRLINVASELLEVFVNICDHTQKLGSRRFRLGTMMKQTFLDDDEVKVFLDKMHDLTEKEHRLVSAQTWTLCRQTEANSRDTLNKVIEDRNQKQQDKDRNRWMVSISEALDYDLKWSESSHARLRDPDRSRHKVMIPQTGEWLIEDSRFKSWATGSGASPSILGLVGGSGTGKTLLASKVIKHLRKTKTLGDSDSRVVVAFKYVDDEPRSKCDENKAGMITSELLYQLAVADQPVMKSFAGICERSRGFNEPLDMWTQLLLENEDLVKINVTFFVVLDGLCDQVSILGRILQRIPGSRVRIFLTGQKNMFDALDGFGVEMEKIALGEVNNEDLQLYIRHGMDEIDHLRNGQGPLISGIRNKILLSLGSSAGGNYYTISRVLDEISRTGSAKRINHLLDQSGMARSVQIKQELEALNQALTETEIKEVNETILWVNHGVGRLTPSEMDAALTLGLGDATSLLPLESRIKSKYTILSIDSDGHGTVGYKASGTEEAIPVKESAVQDSERFIQPAEVNIVKHHLKANFTKELYDKFGFDDFFKTKMSQTVNRIYKDPENAHVRLLMSCMECLLDERSRAGPLYNYATSNLYTHLDAADLSVAGRSFKSQAGSMLVKLFTDQEALASFFGLYAMGEDGLESSFCANSMPKIWDDWVFHNKGVHVIAKWLNDSTVVGSVKENHLVNSFNRSEDSNRHLILFEVAAKSAARQVFRLDTSRSHTLRAFTFLSAILGKASKGIPYVFEYGTNRNIQQETKVQDETPSKTKTSDHGIQEERVLRPTLEQVERVEAWSQDALSMPERDAMWEAQASMLLSYFTDDNIPVAEERARRAMGMDTSIWVSSYALSKVIDSRDASIKLLQDLVERLINDTEWQREGSHKQDLATIILDLGNKHWEDDECQDEAAGVYSRVFELDWSASIIIPFSDILWKYWEAERWDDMIHFLKCILNPPDGSHSVAGKFMLHNLSQERSFQQLLFRLTEAKKDFGLLNELYERAIALEATTEPWKPYNARYCHGKTLFDIEGHEEEGVVIWEQNLKPINRTATYIVPAWMKLATSKATCDRAEEFFEKIEALYEEFEALKIRETPACATFAQYFRSRHDQTRAKQALKQCVVEALEMLSDDDTENDLFSFFELNYVFSAMRDIPNLMVAFEMMHQTKLALMKDYEQRQEKHAEAESKGEGSEPTMVEKQERPDMTLIWCDGCYDTFEVVSEVWTCLTDGGVTQLDEACYGKLKDGKLKLEDCHKDHEFHKVPKRDDEIMDAVPHGHVLVEGKIMTFEEWKGEIKAKYVNSE</sequence>
<comment type="caution">
    <text evidence="5">The sequence shown here is derived from an EMBL/GenBank/DDBJ whole genome shotgun (WGS) entry which is preliminary data.</text>
</comment>
<keyword evidence="1" id="KW-0677">Repeat</keyword>
<evidence type="ECO:0000313" key="5">
    <source>
        <dbReference type="EMBL" id="RSL53727.1"/>
    </source>
</evidence>
<evidence type="ECO:0000256" key="1">
    <source>
        <dbReference type="ARBA" id="ARBA00022737"/>
    </source>
</evidence>
<dbReference type="SUPFAM" id="SSF52540">
    <property type="entry name" value="P-loop containing nucleoside triphosphate hydrolases"/>
    <property type="match status" value="1"/>
</dbReference>
<dbReference type="Pfam" id="PF24883">
    <property type="entry name" value="NPHP3_N"/>
    <property type="match status" value="1"/>
</dbReference>
<keyword evidence="6" id="KW-1185">Reference proteome</keyword>
<evidence type="ECO:0000256" key="2">
    <source>
        <dbReference type="SAM" id="MobiDB-lite"/>
    </source>
</evidence>
<protein>
    <submittedName>
        <fullName evidence="5">Uncharacterized protein</fullName>
    </submittedName>
</protein>
<evidence type="ECO:0000259" key="4">
    <source>
        <dbReference type="Pfam" id="PF24883"/>
    </source>
</evidence>
<dbReference type="Pfam" id="PF17109">
    <property type="entry name" value="Goodbye"/>
    <property type="match status" value="1"/>
</dbReference>
<dbReference type="EMBL" id="NKCI01000119">
    <property type="protein sequence ID" value="RSL53727.1"/>
    <property type="molecule type" value="Genomic_DNA"/>
</dbReference>
<feature type="region of interest" description="Disordered" evidence="2">
    <location>
        <begin position="1278"/>
        <end position="1297"/>
    </location>
</feature>
<feature type="domain" description="Fungal STAND N-terminal Goodbye" evidence="3">
    <location>
        <begin position="6"/>
        <end position="108"/>
    </location>
</feature>
<dbReference type="InterPro" id="IPR056884">
    <property type="entry name" value="NPHP3-like_N"/>
</dbReference>
<evidence type="ECO:0000259" key="3">
    <source>
        <dbReference type="Pfam" id="PF17109"/>
    </source>
</evidence>
<dbReference type="InterPro" id="IPR027417">
    <property type="entry name" value="P-loop_NTPase"/>
</dbReference>
<evidence type="ECO:0000313" key="6">
    <source>
        <dbReference type="Proteomes" id="UP000288168"/>
    </source>
</evidence>
<reference evidence="5 6" key="1">
    <citation type="submission" date="2017-06" db="EMBL/GenBank/DDBJ databases">
        <title>Comparative genomic analysis of Ambrosia Fusariam Clade fungi.</title>
        <authorList>
            <person name="Stajich J.E."/>
            <person name="Carrillo J."/>
            <person name="Kijimoto T."/>
            <person name="Eskalen A."/>
            <person name="O'Donnell K."/>
            <person name="Kasson M."/>
        </authorList>
    </citation>
    <scope>NUCLEOTIDE SEQUENCE [LARGE SCALE GENOMIC DNA]</scope>
    <source>
        <strain evidence="5 6">NRRL62584</strain>
    </source>
</reference>
<accession>A0A428PL36</accession>
<dbReference type="InterPro" id="IPR031350">
    <property type="entry name" value="Goodbye_dom"/>
</dbReference>
<dbReference type="Gene3D" id="3.40.50.300">
    <property type="entry name" value="P-loop containing nucleotide triphosphate hydrolases"/>
    <property type="match status" value="1"/>
</dbReference>
<feature type="domain" description="Nephrocystin 3-like N-terminal" evidence="4">
    <location>
        <begin position="251"/>
        <end position="417"/>
    </location>
</feature>
<dbReference type="Proteomes" id="UP000288168">
    <property type="component" value="Unassembled WGS sequence"/>
</dbReference>
<organism evidence="5 6">
    <name type="scientific">Fusarium duplospermum</name>
    <dbReference type="NCBI Taxonomy" id="1325734"/>
    <lineage>
        <taxon>Eukaryota</taxon>
        <taxon>Fungi</taxon>
        <taxon>Dikarya</taxon>
        <taxon>Ascomycota</taxon>
        <taxon>Pezizomycotina</taxon>
        <taxon>Sordariomycetes</taxon>
        <taxon>Hypocreomycetidae</taxon>
        <taxon>Hypocreales</taxon>
        <taxon>Nectriaceae</taxon>
        <taxon>Fusarium</taxon>
        <taxon>Fusarium solani species complex</taxon>
    </lineage>
</organism>
<name>A0A428PL36_9HYPO</name>